<organism evidence="1">
    <name type="scientific">Salmonella enterica I</name>
    <dbReference type="NCBI Taxonomy" id="59201"/>
    <lineage>
        <taxon>Bacteria</taxon>
        <taxon>Pseudomonadati</taxon>
        <taxon>Pseudomonadota</taxon>
        <taxon>Gammaproteobacteria</taxon>
        <taxon>Enterobacterales</taxon>
        <taxon>Enterobacteriaceae</taxon>
        <taxon>Salmonella</taxon>
    </lineage>
</organism>
<dbReference type="FunFam" id="3.40.630.30:FF:000047">
    <property type="entry name" value="Acetyltransferase, GNAT family"/>
    <property type="match status" value="1"/>
</dbReference>
<name>A0A3T7S686_SALET</name>
<dbReference type="InterPro" id="IPR000182">
    <property type="entry name" value="GNAT_dom"/>
</dbReference>
<dbReference type="AlphaFoldDB" id="A0A3T7S686"/>
<dbReference type="PANTHER" id="PTHR43441">
    <property type="entry name" value="RIBOSOMAL-PROTEIN-SERINE ACETYLTRANSFERASE"/>
    <property type="match status" value="1"/>
</dbReference>
<comment type="caution">
    <text evidence="1">The sequence shown here is derived from an EMBL/GenBank/DDBJ whole genome shotgun (WGS) entry which is preliminary data.</text>
</comment>
<dbReference type="SUPFAM" id="SSF55729">
    <property type="entry name" value="Acyl-CoA N-acyltransferases (Nat)"/>
    <property type="match status" value="1"/>
</dbReference>
<reference evidence="1" key="1">
    <citation type="submission" date="2018-06" db="EMBL/GenBank/DDBJ databases">
        <authorList>
            <person name="Ashton P.M."/>
            <person name="Dallman T."/>
            <person name="Nair S."/>
            <person name="De Pinna E."/>
            <person name="Peters T."/>
            <person name="Grant K."/>
        </authorList>
    </citation>
    <scope>NUCLEOTIDE SEQUENCE [LARGE SCALE GENOMIC DNA]</scope>
    <source>
        <strain evidence="1">310211</strain>
    </source>
</reference>
<dbReference type="PANTHER" id="PTHR43441:SF2">
    <property type="entry name" value="FAMILY ACETYLTRANSFERASE, PUTATIVE (AFU_ORTHOLOGUE AFUA_7G00850)-RELATED"/>
    <property type="match status" value="1"/>
</dbReference>
<dbReference type="InterPro" id="IPR051908">
    <property type="entry name" value="Ribosomal_N-acetyltransferase"/>
</dbReference>
<dbReference type="Pfam" id="PF13302">
    <property type="entry name" value="Acetyltransf_3"/>
    <property type="match status" value="1"/>
</dbReference>
<dbReference type="Gene3D" id="3.40.630.30">
    <property type="match status" value="1"/>
</dbReference>
<dbReference type="GO" id="GO:0008999">
    <property type="term" value="F:protein-N-terminal-alanine acetyltransferase activity"/>
    <property type="evidence" value="ECO:0007669"/>
    <property type="project" value="TreeGrafter"/>
</dbReference>
<protein>
    <submittedName>
        <fullName evidence="1">N-acetyltransferase</fullName>
    </submittedName>
</protein>
<evidence type="ECO:0000313" key="1">
    <source>
        <dbReference type="EMBL" id="EAA1980728.1"/>
    </source>
</evidence>
<dbReference type="Proteomes" id="UP000839671">
    <property type="component" value="Unassembled WGS sequence"/>
</dbReference>
<gene>
    <name evidence="1" type="ORF">DM051_26325</name>
</gene>
<dbReference type="InterPro" id="IPR016181">
    <property type="entry name" value="Acyl_CoA_acyltransferase"/>
</dbReference>
<dbReference type="PROSITE" id="PS51186">
    <property type="entry name" value="GNAT"/>
    <property type="match status" value="1"/>
</dbReference>
<dbReference type="GO" id="GO:1990189">
    <property type="term" value="F:protein N-terminal-serine acetyltransferase activity"/>
    <property type="evidence" value="ECO:0007669"/>
    <property type="project" value="TreeGrafter"/>
</dbReference>
<dbReference type="EMBL" id="AAAATI010000057">
    <property type="protein sequence ID" value="EAA1980728.1"/>
    <property type="molecule type" value="Genomic_DNA"/>
</dbReference>
<proteinExistence type="predicted"/>
<accession>A0A3T7S686</accession>
<sequence>MTDRLNDFNQPVGAELPDWKGANQPCGKTLEGRYCRLERINAERHAVDLYKCYRVATDERDWTYLLSGPFSSFEFYRTWVLNVEPRNDPLYYAVIDADSNKAVGTVALMHIDLSNGVIEVGSVMYSPCMKRTRISTEVMALFLRYVFTELGYRRFEWKCDSLNAPSRAAAERCGFRFEGVFRQAMVTRARNRDTAWYSIIDSEYAALLIAFEKWLAPSNFDEYGRQREKLGVLIAEEHAW</sequence>